<evidence type="ECO:0008006" key="3">
    <source>
        <dbReference type="Google" id="ProtNLM"/>
    </source>
</evidence>
<dbReference type="Gene3D" id="2.40.360.10">
    <property type="entry name" value="YmcC-like"/>
    <property type="match status" value="1"/>
</dbReference>
<keyword evidence="2" id="KW-1185">Reference proteome</keyword>
<dbReference type="OrthoDB" id="5591889at2"/>
<evidence type="ECO:0000313" key="1">
    <source>
        <dbReference type="EMBL" id="ODA35758.1"/>
    </source>
</evidence>
<dbReference type="Proteomes" id="UP000094936">
    <property type="component" value="Unassembled WGS sequence"/>
</dbReference>
<evidence type="ECO:0000313" key="2">
    <source>
        <dbReference type="Proteomes" id="UP000094936"/>
    </source>
</evidence>
<dbReference type="AlphaFoldDB" id="A0A1C3ERC6"/>
<gene>
    <name evidence="1" type="ORF">A8L45_01585</name>
</gene>
<dbReference type="EMBL" id="LYBM01000002">
    <property type="protein sequence ID" value="ODA35758.1"/>
    <property type="molecule type" value="Genomic_DNA"/>
</dbReference>
<protein>
    <recommendedName>
        <fullName evidence="3">Lipoprotein YmcC</fullName>
    </recommendedName>
</protein>
<dbReference type="InterPro" id="IPR021308">
    <property type="entry name" value="GfcB"/>
</dbReference>
<comment type="caution">
    <text evidence="1">The sequence shown here is derived from an EMBL/GenBank/DDBJ whole genome shotgun (WGS) entry which is preliminary data.</text>
</comment>
<dbReference type="SUPFAM" id="SSF159270">
    <property type="entry name" value="YmcC-like"/>
    <property type="match status" value="1"/>
</dbReference>
<accession>A0A1C3ERC6</accession>
<reference evidence="1 2" key="1">
    <citation type="submission" date="2016-05" db="EMBL/GenBank/DDBJ databases">
        <title>Genomic Taxonomy of the Vibrionaceae.</title>
        <authorList>
            <person name="Gomez-Gil B."/>
            <person name="Enciso-Ibarra J."/>
        </authorList>
    </citation>
    <scope>NUCLEOTIDE SEQUENCE [LARGE SCALE GENOMIC DNA]</scope>
    <source>
        <strain evidence="1 2">CAIM 1920</strain>
    </source>
</reference>
<dbReference type="Pfam" id="PF11102">
    <property type="entry name" value="YjbF"/>
    <property type="match status" value="1"/>
</dbReference>
<organism evidence="1 2">
    <name type="scientific">Veronia pacifica</name>
    <dbReference type="NCBI Taxonomy" id="1080227"/>
    <lineage>
        <taxon>Bacteria</taxon>
        <taxon>Pseudomonadati</taxon>
        <taxon>Pseudomonadota</taxon>
        <taxon>Gammaproteobacteria</taxon>
        <taxon>Vibrionales</taxon>
        <taxon>Vibrionaceae</taxon>
        <taxon>Veronia</taxon>
    </lineage>
</organism>
<dbReference type="InterPro" id="IPR023373">
    <property type="entry name" value="YmcC_sf"/>
</dbReference>
<dbReference type="RefSeq" id="WP_068898530.1">
    <property type="nucleotide sequence ID" value="NZ_JBHUIF010000032.1"/>
</dbReference>
<dbReference type="STRING" id="1080227.A8L45_01585"/>
<sequence length="239" mass="26553">MNLPISTIRSLIRTKHIFYVLLMMSAGCSQTTSLLGRTVSDAWDNSNDVFVSQADVDALPYASMYAKVGDGARAFVVLAFADKITHRTQNGLVSKTELSWLSADKKMLVTESGRLTRTHGLREGELLNVNTASKDPISDGLLLKTTPNHWTRYLDWQPGNHFAVRVDSTFENRGSTLISVNDKPVNTIHIVEHVRVKSLDLQYSNDFWLSPDSGDVLASRQHLAPGLPEIKMTILKPFG</sequence>
<name>A0A1C3ERC6_9GAMM</name>
<proteinExistence type="predicted"/>